<dbReference type="InterPro" id="IPR027417">
    <property type="entry name" value="P-loop_NTPase"/>
</dbReference>
<feature type="compositionally biased region" description="Basic and acidic residues" evidence="8">
    <location>
        <begin position="157"/>
        <end position="168"/>
    </location>
</feature>
<keyword evidence="2" id="KW-0479">Metal-binding</keyword>
<dbReference type="EMBL" id="CM017328">
    <property type="protein sequence ID" value="KAE8125849.1"/>
    <property type="molecule type" value="Genomic_DNA"/>
</dbReference>
<keyword evidence="11" id="KW-1185">Reference proteome</keyword>
<dbReference type="PROSITE" id="PS00674">
    <property type="entry name" value="AAA"/>
    <property type="match status" value="1"/>
</dbReference>
<evidence type="ECO:0000256" key="4">
    <source>
        <dbReference type="ARBA" id="ARBA00022771"/>
    </source>
</evidence>
<keyword evidence="7" id="KW-0103">Bromodomain</keyword>
<feature type="region of interest" description="Disordered" evidence="8">
    <location>
        <begin position="372"/>
        <end position="463"/>
    </location>
</feature>
<dbReference type="GO" id="GO:0008270">
    <property type="term" value="F:zinc ion binding"/>
    <property type="evidence" value="ECO:0007669"/>
    <property type="project" value="UniProtKB-KW"/>
</dbReference>
<evidence type="ECO:0000256" key="5">
    <source>
        <dbReference type="ARBA" id="ARBA00022833"/>
    </source>
</evidence>
<dbReference type="GO" id="GO:0045815">
    <property type="term" value="P:transcription initiation-coupled chromatin remodeling"/>
    <property type="evidence" value="ECO:0007669"/>
    <property type="project" value="TreeGrafter"/>
</dbReference>
<dbReference type="PROSITE" id="PS51805">
    <property type="entry name" value="EPHD"/>
    <property type="match status" value="1"/>
</dbReference>
<keyword evidence="4" id="KW-0863">Zinc-finger</keyword>
<name>A0A5N6RVY4_9ROSI</name>
<dbReference type="GO" id="GO:0005634">
    <property type="term" value="C:nucleus"/>
    <property type="evidence" value="ECO:0007669"/>
    <property type="project" value="TreeGrafter"/>
</dbReference>
<gene>
    <name evidence="10" type="ORF">FH972_020618</name>
</gene>
<dbReference type="OrthoDB" id="5421at2759"/>
<dbReference type="InterPro" id="IPR003959">
    <property type="entry name" value="ATPase_AAA_core"/>
</dbReference>
<feature type="domain" description="PHD-type" evidence="9">
    <location>
        <begin position="454"/>
        <end position="574"/>
    </location>
</feature>
<dbReference type="PANTHER" id="PTHR23069:SF7">
    <property type="entry name" value="P-LOOP CONTAINING NUCLEOSIDE TRIPHOSPHATE HYDROLASES SUPERFAMILY PROTEIN"/>
    <property type="match status" value="1"/>
</dbReference>
<protein>
    <recommendedName>
        <fullName evidence="9">PHD-type domain-containing protein</fullName>
    </recommendedName>
</protein>
<feature type="compositionally biased region" description="Acidic residues" evidence="8">
    <location>
        <begin position="222"/>
        <end position="242"/>
    </location>
</feature>
<keyword evidence="6" id="KW-0067">ATP-binding</keyword>
<dbReference type="Gene3D" id="3.40.50.300">
    <property type="entry name" value="P-loop containing nucleotide triphosphate hydrolases"/>
    <property type="match status" value="1"/>
</dbReference>
<reference evidence="10 11" key="1">
    <citation type="submission" date="2019-06" db="EMBL/GenBank/DDBJ databases">
        <title>A chromosomal-level reference genome of Carpinus fangiana (Coryloideae, Betulaceae).</title>
        <authorList>
            <person name="Yang X."/>
            <person name="Wang Z."/>
            <person name="Zhang L."/>
            <person name="Hao G."/>
            <person name="Liu J."/>
            <person name="Yang Y."/>
        </authorList>
    </citation>
    <scope>NUCLEOTIDE SEQUENCE [LARGE SCALE GENOMIC DNA]</scope>
    <source>
        <strain evidence="10">Cfa_2016G</strain>
        <tissue evidence="10">Leaf</tissue>
    </source>
</reference>
<dbReference type="FunFam" id="3.40.50.300:FF:000061">
    <property type="entry name" value="ATPase family, AAA domain-containing 2"/>
    <property type="match status" value="1"/>
</dbReference>
<dbReference type="GO" id="GO:0042393">
    <property type="term" value="F:histone binding"/>
    <property type="evidence" value="ECO:0007669"/>
    <property type="project" value="TreeGrafter"/>
</dbReference>
<feature type="compositionally biased region" description="Basic and acidic residues" evidence="8">
    <location>
        <begin position="243"/>
        <end position="257"/>
    </location>
</feature>
<feature type="compositionally biased region" description="Basic and acidic residues" evidence="8">
    <location>
        <begin position="399"/>
        <end position="424"/>
    </location>
</feature>
<keyword evidence="3" id="KW-0547">Nucleotide-binding</keyword>
<dbReference type="SMART" id="SM00382">
    <property type="entry name" value="AAA"/>
    <property type="match status" value="1"/>
</dbReference>
<evidence type="ECO:0000313" key="10">
    <source>
        <dbReference type="EMBL" id="KAE8125849.1"/>
    </source>
</evidence>
<dbReference type="Pfam" id="PF00004">
    <property type="entry name" value="AAA"/>
    <property type="match status" value="1"/>
</dbReference>
<dbReference type="Pfam" id="PF17862">
    <property type="entry name" value="AAA_lid_3"/>
    <property type="match status" value="1"/>
</dbReference>
<evidence type="ECO:0000259" key="9">
    <source>
        <dbReference type="PROSITE" id="PS51805"/>
    </source>
</evidence>
<dbReference type="Pfam" id="PF13771">
    <property type="entry name" value="zf-HC5HC2H"/>
    <property type="match status" value="1"/>
</dbReference>
<evidence type="ECO:0000256" key="3">
    <source>
        <dbReference type="ARBA" id="ARBA00022741"/>
    </source>
</evidence>
<evidence type="ECO:0000256" key="7">
    <source>
        <dbReference type="ARBA" id="ARBA00023117"/>
    </source>
</evidence>
<dbReference type="InterPro" id="IPR034732">
    <property type="entry name" value="EPHD"/>
</dbReference>
<dbReference type="InterPro" id="IPR045199">
    <property type="entry name" value="ATAD2-like"/>
</dbReference>
<dbReference type="GO" id="GO:0016887">
    <property type="term" value="F:ATP hydrolysis activity"/>
    <property type="evidence" value="ECO:0007669"/>
    <property type="project" value="InterPro"/>
</dbReference>
<dbReference type="FunFam" id="3.30.40.10:FF:000739">
    <property type="entry name" value="P-loop containing nucleoside triphosphate hydrolases superfamily protein"/>
    <property type="match status" value="1"/>
</dbReference>
<organism evidence="10 11">
    <name type="scientific">Carpinus fangiana</name>
    <dbReference type="NCBI Taxonomy" id="176857"/>
    <lineage>
        <taxon>Eukaryota</taxon>
        <taxon>Viridiplantae</taxon>
        <taxon>Streptophyta</taxon>
        <taxon>Embryophyta</taxon>
        <taxon>Tracheophyta</taxon>
        <taxon>Spermatophyta</taxon>
        <taxon>Magnoliopsida</taxon>
        <taxon>eudicotyledons</taxon>
        <taxon>Gunneridae</taxon>
        <taxon>Pentapetalae</taxon>
        <taxon>rosids</taxon>
        <taxon>fabids</taxon>
        <taxon>Fagales</taxon>
        <taxon>Betulaceae</taxon>
        <taxon>Carpinus</taxon>
    </lineage>
</organism>
<keyword evidence="5" id="KW-0862">Zinc</keyword>
<comment type="similarity">
    <text evidence="1">Belongs to the AAA ATPase family.</text>
</comment>
<dbReference type="Gene3D" id="3.30.40.10">
    <property type="entry name" value="Zinc/RING finger domain, C3HC4 (zinc finger)"/>
    <property type="match status" value="1"/>
</dbReference>
<evidence type="ECO:0000256" key="6">
    <source>
        <dbReference type="ARBA" id="ARBA00022840"/>
    </source>
</evidence>
<dbReference type="GO" id="GO:0005524">
    <property type="term" value="F:ATP binding"/>
    <property type="evidence" value="ECO:0007669"/>
    <property type="project" value="UniProtKB-KW"/>
</dbReference>
<feature type="compositionally biased region" description="Low complexity" evidence="8">
    <location>
        <begin position="450"/>
        <end position="460"/>
    </location>
</feature>
<dbReference type="GO" id="GO:0006337">
    <property type="term" value="P:nucleosome disassembly"/>
    <property type="evidence" value="ECO:0007669"/>
    <property type="project" value="TreeGrafter"/>
</dbReference>
<proteinExistence type="inferred from homology"/>
<feature type="region of interest" description="Disordered" evidence="8">
    <location>
        <begin position="1"/>
        <end position="305"/>
    </location>
</feature>
<dbReference type="GO" id="GO:0003682">
    <property type="term" value="F:chromatin binding"/>
    <property type="evidence" value="ECO:0007669"/>
    <property type="project" value="TreeGrafter"/>
</dbReference>
<evidence type="ECO:0000313" key="11">
    <source>
        <dbReference type="Proteomes" id="UP000327013"/>
    </source>
</evidence>
<accession>A0A5N6RVY4</accession>
<sequence length="1914" mass="211020">MRLSSALRVSSLKGRDANRSGPRLRKKHKRLDAICEEEYNRNHGETNEGDDGAGMAELRRSSRVRRAPVLLDVSPQPAKKRQKIRENVVLGSEKRVKHSSPSGSGDLGRVETPGSWKSRLRSRGKKVATGVKQERGSPSGKRKLFKEMSEIGEEEEVMRGELDEKKGELGGGKLKRPRRIKAVSNLTEGEKENELSEAENESELSEGENENELSEGEKDNELSEAENENELSEGEEDNELSEEEKLNELSEGEKENDLSEEEKENEVSGVKEENEKEEVEVTGDKGEDGGSVLESGMGGGNERDMVDGNAVELVEEEERGRSHGLRLEEGCVGNDNVETMELSDKQVEQLECGKEGENSNDVVEVVGILTNQVEEDGGCHDGKDADLAKVDDKPLEDENAPKVDKSKCSLSDTHDKPRVKEGRRCGLCGGRTDGKPPKRLIQDTGESENEGYSGSSGSDEPNYDLWDGFGDEPGWLGRLLGPINDRYGIAGIWVHQHCAVWSPEVYFAGLGCLKNVRAALCRGRALKCTRCGRPGATIGCRVDRCPKTYHLPCARANGCIFDHRKFLIACTDHRHFFQPQGNQYLTRIKKLKARKMKLEIRKLSNDVWRKDIEAEEKWLENCGEDEEFLKRESKRLHRDLLRIAPVYIGGSDSESGKLFQGWDSVAGLQDVIRCMKEVVILPLLYPEFFNNLGLTPPRGVLLHGYPGTGKTLVVRALIGACARGDKRIAYFARKGADCLGKYVGDAERQLRLLFQVAERCQPSIIFFDEIDGLAPCRTRQQDQTHSSVVSTLLALLDGLKSRGSVIVIGATNRPDAVDPALRRPGRFDREIYFPLPSVEDRAAILSLHTQRWPKPITGSLLKWIAKRTVGFAGADLQALCTQAAITALKRNFPLQQILSAAGEKASGHKRPPLPAFAVEERDWLEALLSAPPPCSRREAGIAANDIVSDPLPRHLIPCLLQSFCTLLVSLYLDERLGLPPPISMSAAMIKSVMVSALEKKNMPTDRWWSHLDDFLKEADIAKEIERKLSYSRILVGDADIAGSDTFNDSTDANIVRFEPSIKHHGGTGTSLFRNISISSTNKAGFRILIAGSPRSGQRHLASCLLHCFVGNVEIQKIDLATVSQEGHGDVLQGITRLLMKCASVVSCVVFMPRIDLWAVEKICQDTEESDSFSKHHQFPDFTHQVVDESPKQQFKSAEMTELLCAGQSASHAWSSFIEQVESIRLSTSLMVLATSELPYTELPHKIRQFFKSDLSNCSQSTPSEHTVPRFSVQIDGNFNHDMVINLSAAELSKDIVRQLVQLIHKKSHIQASSCKEYITCDSNEGYTDTINKRSDPGLANVHKGETQCPDEPSIKFPQPPSNRTVKGKSNLLLAISTFGYQILLYPHFAELCWVTSKLKEGPSADISGPWKGWPFNSCIIRPNNSLEKVAVACSSNNIRSKDKSGLVTGLIAVGLLAYRGAYTSVREVSLEVRKVLEALVGQINEKVQAGKDRYQYVRLLSQVAYLEDMVNSWAYSLQSLELDTPTITANPKPTSKESPDNQNTVVDIQVQSEEWRPNVCGNSCHVPEVLEGSPQEIAAENIECVDLNKGNGDLSYSENRVTISEEGSPQKIVHLGDSTTDKPHNFADASQLVGKILNEQNGMKSGPCGLVEDCENHDAVGGNSGSSKRSNGFTSTESVIISANGLGSSSELGSVKLSGSREVCNQVNSLPTNTGVTTNAGKPDADDYAVENNLCSSNTSISTESAVCFYQCCPGCLYNIHSLTQKILIHEWGLNRSHWTVEDVHDVVASLSLDLLSVVKKIYVTEDFSNSFDGKLKDRKCVECPEMRKCHCKSSGDGVLVPAECSCHSGSESVTAKANTFPDSELGLDSKFLFRDGVLVNVDPDKDVSFHCKFETLCLCSLIELMVMTKQPFD</sequence>
<dbReference type="InterPro" id="IPR003960">
    <property type="entry name" value="ATPase_AAA_CS"/>
</dbReference>
<evidence type="ECO:0000256" key="2">
    <source>
        <dbReference type="ARBA" id="ARBA00022723"/>
    </source>
</evidence>
<evidence type="ECO:0000256" key="8">
    <source>
        <dbReference type="SAM" id="MobiDB-lite"/>
    </source>
</evidence>
<dbReference type="Proteomes" id="UP000327013">
    <property type="component" value="Chromosome 8"/>
</dbReference>
<dbReference type="GO" id="GO:0006334">
    <property type="term" value="P:nucleosome assembly"/>
    <property type="evidence" value="ECO:0007669"/>
    <property type="project" value="TreeGrafter"/>
</dbReference>
<dbReference type="InterPro" id="IPR041569">
    <property type="entry name" value="AAA_lid_3"/>
</dbReference>
<feature type="compositionally biased region" description="Acidic residues" evidence="8">
    <location>
        <begin position="195"/>
        <end position="214"/>
    </location>
</feature>
<dbReference type="InterPro" id="IPR003593">
    <property type="entry name" value="AAA+_ATPase"/>
</dbReference>
<dbReference type="PANTHER" id="PTHR23069">
    <property type="entry name" value="AAA DOMAIN-CONTAINING"/>
    <property type="match status" value="1"/>
</dbReference>
<evidence type="ECO:0000256" key="1">
    <source>
        <dbReference type="ARBA" id="ARBA00006914"/>
    </source>
</evidence>
<feature type="region of interest" description="Disordered" evidence="8">
    <location>
        <begin position="1337"/>
        <end position="1362"/>
    </location>
</feature>
<dbReference type="Gene3D" id="1.10.8.60">
    <property type="match status" value="1"/>
</dbReference>
<feature type="compositionally biased region" description="Basic and acidic residues" evidence="8">
    <location>
        <begin position="377"/>
        <end position="393"/>
    </location>
</feature>
<dbReference type="InterPro" id="IPR013083">
    <property type="entry name" value="Znf_RING/FYVE/PHD"/>
</dbReference>
<feature type="compositionally biased region" description="Basic and acidic residues" evidence="8">
    <location>
        <begin position="265"/>
        <end position="274"/>
    </location>
</feature>
<dbReference type="SUPFAM" id="SSF52540">
    <property type="entry name" value="P-loop containing nucleoside triphosphate hydrolases"/>
    <property type="match status" value="1"/>
</dbReference>
<dbReference type="FunFam" id="1.10.8.60:FF:000084">
    <property type="entry name" value="p-loop containing nucleoside triphosphate hydrolase superfamily protein"/>
    <property type="match status" value="1"/>
</dbReference>